<dbReference type="InterPro" id="IPR007730">
    <property type="entry name" value="SPOR-like_dom"/>
</dbReference>
<name>A0A290XA64_9GAMM</name>
<dbReference type="Gene3D" id="3.30.70.1070">
    <property type="entry name" value="Sporulation related repeat"/>
    <property type="match status" value="1"/>
</dbReference>
<evidence type="ECO:0000256" key="1">
    <source>
        <dbReference type="SAM" id="MobiDB-lite"/>
    </source>
</evidence>
<dbReference type="EMBL" id="CP023406">
    <property type="protein sequence ID" value="ATD66052.1"/>
    <property type="molecule type" value="Genomic_DNA"/>
</dbReference>
<gene>
    <name evidence="3" type="ORF">CNR27_00085</name>
</gene>
<dbReference type="RefSeq" id="WP_096296383.1">
    <property type="nucleotide sequence ID" value="NZ_CP023406.1"/>
</dbReference>
<dbReference type="GO" id="GO:0042834">
    <property type="term" value="F:peptidoglycan binding"/>
    <property type="evidence" value="ECO:0007669"/>
    <property type="project" value="InterPro"/>
</dbReference>
<protein>
    <recommendedName>
        <fullName evidence="2">SPOR domain-containing protein</fullName>
    </recommendedName>
</protein>
<dbReference type="SUPFAM" id="SSF110997">
    <property type="entry name" value="Sporulation related repeat"/>
    <property type="match status" value="1"/>
</dbReference>
<evidence type="ECO:0000313" key="4">
    <source>
        <dbReference type="Proteomes" id="UP000218968"/>
    </source>
</evidence>
<sequence>MLLRALVVLLVILNLGVAAWWSLRAAAVEVAADETAESTLQLAREVAGPGSAGSDRGEPQGAVSAGGKALEPAVTRMSAASPNAPVSPRPADPPQCATLGPFDTAAARDAALKRIAPDVVRVASREVGDASRGWRVWMAPLPDRAAAGQMVARLLEAGFNDYYIIADGAEANAIALGRFGGESGARARAQALRAAGFEVVAMPIPNPQQRHWIDAMLADSDTTASLRDRAGAPRVEPHACNPKWDAG</sequence>
<dbReference type="OrthoDB" id="5986009at2"/>
<evidence type="ECO:0000313" key="3">
    <source>
        <dbReference type="EMBL" id="ATD66052.1"/>
    </source>
</evidence>
<dbReference type="Proteomes" id="UP000218968">
    <property type="component" value="Chromosome"/>
</dbReference>
<reference evidence="4" key="1">
    <citation type="submission" date="2017-09" db="EMBL/GenBank/DDBJ databases">
        <title>Luteimonas liuhanmingii sp.nov., isolated from the intestinal contents of Tibetan Plateau Pika in Yushu, Qinghai Province, China.</title>
        <authorList>
            <person name="Gui Z."/>
        </authorList>
    </citation>
    <scope>NUCLEOTIDE SEQUENCE [LARGE SCALE GENOMIC DNA]</scope>
    <source>
        <strain evidence="4">100111</strain>
    </source>
</reference>
<evidence type="ECO:0000259" key="2">
    <source>
        <dbReference type="Pfam" id="PF05036"/>
    </source>
</evidence>
<accession>A0A290XA64</accession>
<dbReference type="KEGG" id="lum:CNR27_00085"/>
<organism evidence="3 4">
    <name type="scientific">Luteimonas chenhongjianii</name>
    <dbReference type="NCBI Taxonomy" id="2006110"/>
    <lineage>
        <taxon>Bacteria</taxon>
        <taxon>Pseudomonadati</taxon>
        <taxon>Pseudomonadota</taxon>
        <taxon>Gammaproteobacteria</taxon>
        <taxon>Lysobacterales</taxon>
        <taxon>Lysobacteraceae</taxon>
        <taxon>Luteimonas</taxon>
    </lineage>
</organism>
<proteinExistence type="predicted"/>
<dbReference type="InterPro" id="IPR036680">
    <property type="entry name" value="SPOR-like_sf"/>
</dbReference>
<keyword evidence="4" id="KW-1185">Reference proteome</keyword>
<dbReference type="Pfam" id="PF05036">
    <property type="entry name" value="SPOR"/>
    <property type="match status" value="1"/>
</dbReference>
<feature type="region of interest" description="Disordered" evidence="1">
    <location>
        <begin position="45"/>
        <end position="68"/>
    </location>
</feature>
<feature type="domain" description="SPOR" evidence="2">
    <location>
        <begin position="131"/>
        <end position="198"/>
    </location>
</feature>
<dbReference type="AlphaFoldDB" id="A0A290XA64"/>